<evidence type="ECO:0000313" key="1">
    <source>
        <dbReference type="EMBL" id="KAE8377321.1"/>
    </source>
</evidence>
<keyword evidence="2" id="KW-1185">Reference proteome</keyword>
<dbReference type="OrthoDB" id="10287352at2759"/>
<gene>
    <name evidence="1" type="ORF">BDV26DRAFT_263838</name>
</gene>
<sequence length="56" mass="6445">MYIFYLSLTPAADESEKYANGLHSTYLGMRPATQYALWDARRSTEDAAGTYDWDFL</sequence>
<dbReference type="EMBL" id="ML736225">
    <property type="protein sequence ID" value="KAE8377321.1"/>
    <property type="molecule type" value="Genomic_DNA"/>
</dbReference>
<reference evidence="1 2" key="1">
    <citation type="submission" date="2019-04" db="EMBL/GenBank/DDBJ databases">
        <title>Friends and foes A comparative genomics studyof 23 Aspergillus species from section Flavi.</title>
        <authorList>
            <consortium name="DOE Joint Genome Institute"/>
            <person name="Kjaerbolling I."/>
            <person name="Vesth T."/>
            <person name="Frisvad J.C."/>
            <person name="Nybo J.L."/>
            <person name="Theobald S."/>
            <person name="Kildgaard S."/>
            <person name="Isbrandt T."/>
            <person name="Kuo A."/>
            <person name="Sato A."/>
            <person name="Lyhne E.K."/>
            <person name="Kogle M.E."/>
            <person name="Wiebenga A."/>
            <person name="Kun R.S."/>
            <person name="Lubbers R.J."/>
            <person name="Makela M.R."/>
            <person name="Barry K."/>
            <person name="Chovatia M."/>
            <person name="Clum A."/>
            <person name="Daum C."/>
            <person name="Haridas S."/>
            <person name="He G."/>
            <person name="LaButti K."/>
            <person name="Lipzen A."/>
            <person name="Mondo S."/>
            <person name="Riley R."/>
            <person name="Salamov A."/>
            <person name="Simmons B.A."/>
            <person name="Magnuson J.K."/>
            <person name="Henrissat B."/>
            <person name="Mortensen U.H."/>
            <person name="Larsen T.O."/>
            <person name="Devries R.P."/>
            <person name="Grigoriev I.V."/>
            <person name="Machida M."/>
            <person name="Baker S.E."/>
            <person name="Andersen M.R."/>
        </authorList>
    </citation>
    <scope>NUCLEOTIDE SEQUENCE [LARGE SCALE GENOMIC DNA]</scope>
    <source>
        <strain evidence="1 2">IBT 29228</strain>
    </source>
</reference>
<accession>A0A5N7B5N5</accession>
<dbReference type="AlphaFoldDB" id="A0A5N7B5N5"/>
<organism evidence="1 2">
    <name type="scientific">Aspergillus bertholletiae</name>
    <dbReference type="NCBI Taxonomy" id="1226010"/>
    <lineage>
        <taxon>Eukaryota</taxon>
        <taxon>Fungi</taxon>
        <taxon>Dikarya</taxon>
        <taxon>Ascomycota</taxon>
        <taxon>Pezizomycotina</taxon>
        <taxon>Eurotiomycetes</taxon>
        <taxon>Eurotiomycetidae</taxon>
        <taxon>Eurotiales</taxon>
        <taxon>Aspergillaceae</taxon>
        <taxon>Aspergillus</taxon>
        <taxon>Aspergillus subgen. Circumdati</taxon>
    </lineage>
</organism>
<protein>
    <submittedName>
        <fullName evidence="1">Uncharacterized protein</fullName>
    </submittedName>
</protein>
<dbReference type="Proteomes" id="UP000326198">
    <property type="component" value="Unassembled WGS sequence"/>
</dbReference>
<evidence type="ECO:0000313" key="2">
    <source>
        <dbReference type="Proteomes" id="UP000326198"/>
    </source>
</evidence>
<name>A0A5N7B5N5_9EURO</name>
<proteinExistence type="predicted"/>